<keyword evidence="1" id="KW-0479">Metal-binding</keyword>
<dbReference type="Gene3D" id="3.30.40.10">
    <property type="entry name" value="Zinc/RING finger domain, C3HC4 (zinc finger)"/>
    <property type="match status" value="1"/>
</dbReference>
<dbReference type="Proteomes" id="UP001642484">
    <property type="component" value="Unassembled WGS sequence"/>
</dbReference>
<sequence>MSNQGQEHEEEGATASQPLENTGEAERSERTEHQRAKGGGRNRGKGQSRAAGGHGGGGWGNWKSQGGSKSHRPILILGDPPQARLKEASHLKSPVEHCVLCHEERPSYVGIGRCRHAEVCWICTLRLRFLNQDTRCPLCNEELMEVLLTSDRSASVEPMDFIGLNHEDPWIYFADDIIRRAVLQLLGYRCQIEGCAKKDVAFRTLTKLENHLWEAHWRQLCKVCLQDRSAFICEQRVYAHDDMNRHNWEGDTSNMMVQQQAMPTVPPHPRCEFCNQRFFNEETLLAHVYRRHVLCQLCDSLGLKNEFYLNLKCLSRHYQEKHYVCAHKDCAQGGYRQTAFAHEEALIEHYEMVHKQSFKDEKGKRQVVGLFDEEPSRRRKGSGRGSASGDDDPVQFRWPSTAEPQDYTTEADNEDQGDYNRYPNRDIVPLTRVDKGGSWRPTGKAEEGHPEDAQAEERKEEQEEEEEQGDAAKAQRDPTSAEEALHPALERLSFDCAMAKEGPRSGAPSCLSALHSALRALVTESEAEAEGWDVKLLPAIRKLNRAEVENLECMRIYLHDPESQDQEHSEDSIDWEPLERLLGLRPMLYLLQATKAKQPSNSRSRQAIGPRQGQAEDEEEITGWRKWKMRAQAVILSLAPKAQQRLLRFVELCVQRRTALEQIDEGVPDWEDENIGQVFPSLSDSASGNAVASAQPEMGSLARHARGWADIASGHGREANATTAEQFPALGGGSAVSARPSWGPPRGPALPSGEPRNVNGHAGPREAPKNEVVQKEAFPSLGGGGIVNENVKWGAPASTMNGQPDSKEGSSSPKREMTLEEWAKPKAAARQPQEFNAESSESFPTLGGGGSRAPAVPTWGARNVTVSHSTQAAKAAAAKEAKVVAAAKEAAEAIAEAKAARSSKDEKDQKEKAQVVEVQVAKDVNNFPEALGRSHFHLSSVDSRGLQVERSLKPWSQFEGKIGNKIE</sequence>
<dbReference type="PROSITE" id="PS00028">
    <property type="entry name" value="ZINC_FINGER_C2H2_1"/>
    <property type="match status" value="1"/>
</dbReference>
<feature type="region of interest" description="Disordered" evidence="2">
    <location>
        <begin position="595"/>
        <end position="619"/>
    </location>
</feature>
<organism evidence="4 5">
    <name type="scientific">Durusdinium trenchii</name>
    <dbReference type="NCBI Taxonomy" id="1381693"/>
    <lineage>
        <taxon>Eukaryota</taxon>
        <taxon>Sar</taxon>
        <taxon>Alveolata</taxon>
        <taxon>Dinophyceae</taxon>
        <taxon>Suessiales</taxon>
        <taxon>Symbiodiniaceae</taxon>
        <taxon>Durusdinium</taxon>
    </lineage>
</organism>
<feature type="domain" description="RING-type" evidence="3">
    <location>
        <begin position="98"/>
        <end position="140"/>
    </location>
</feature>
<dbReference type="EMBL" id="CAXAMN010014391">
    <property type="protein sequence ID" value="CAK9043182.1"/>
    <property type="molecule type" value="Genomic_DNA"/>
</dbReference>
<keyword evidence="5" id="KW-1185">Reference proteome</keyword>
<feature type="region of interest" description="Disordered" evidence="2">
    <location>
        <begin position="726"/>
        <end position="860"/>
    </location>
</feature>
<evidence type="ECO:0000313" key="5">
    <source>
        <dbReference type="Proteomes" id="UP001642484"/>
    </source>
</evidence>
<evidence type="ECO:0000256" key="2">
    <source>
        <dbReference type="SAM" id="MobiDB-lite"/>
    </source>
</evidence>
<keyword evidence="1" id="KW-0862">Zinc</keyword>
<dbReference type="SMART" id="SM00355">
    <property type="entry name" value="ZnF_C2H2"/>
    <property type="match status" value="4"/>
</dbReference>
<protein>
    <recommendedName>
        <fullName evidence="3">RING-type domain-containing protein</fullName>
    </recommendedName>
</protein>
<dbReference type="InterPro" id="IPR013083">
    <property type="entry name" value="Znf_RING/FYVE/PHD"/>
</dbReference>
<feature type="compositionally biased region" description="Basic and acidic residues" evidence="2">
    <location>
        <begin position="763"/>
        <end position="774"/>
    </location>
</feature>
<feature type="region of interest" description="Disordered" evidence="2">
    <location>
        <begin position="367"/>
        <end position="482"/>
    </location>
</feature>
<reference evidence="4 5" key="1">
    <citation type="submission" date="2024-02" db="EMBL/GenBank/DDBJ databases">
        <authorList>
            <person name="Chen Y."/>
            <person name="Shah S."/>
            <person name="Dougan E. K."/>
            <person name="Thang M."/>
            <person name="Chan C."/>
        </authorList>
    </citation>
    <scope>NUCLEOTIDE SEQUENCE [LARGE SCALE GENOMIC DNA]</scope>
</reference>
<feature type="compositionally biased region" description="Basic and acidic residues" evidence="2">
    <location>
        <begin position="24"/>
        <end position="35"/>
    </location>
</feature>
<dbReference type="InterPro" id="IPR013087">
    <property type="entry name" value="Znf_C2H2_type"/>
</dbReference>
<evidence type="ECO:0000259" key="3">
    <source>
        <dbReference type="PROSITE" id="PS50089"/>
    </source>
</evidence>
<dbReference type="PROSITE" id="PS50089">
    <property type="entry name" value="ZF_RING_2"/>
    <property type="match status" value="1"/>
</dbReference>
<comment type="caution">
    <text evidence="4">The sequence shown here is derived from an EMBL/GenBank/DDBJ whole genome shotgun (WGS) entry which is preliminary data.</text>
</comment>
<feature type="compositionally biased region" description="Polar residues" evidence="2">
    <location>
        <begin position="595"/>
        <end position="605"/>
    </location>
</feature>
<feature type="compositionally biased region" description="Basic and acidic residues" evidence="2">
    <location>
        <begin position="805"/>
        <end position="824"/>
    </location>
</feature>
<name>A0ABP0LVE4_9DINO</name>
<feature type="region of interest" description="Disordered" evidence="2">
    <location>
        <begin position="1"/>
        <end position="74"/>
    </location>
</feature>
<gene>
    <name evidence="4" type="ORF">CCMP2556_LOCUS22884</name>
</gene>
<keyword evidence="1" id="KW-0863">Zinc-finger</keyword>
<feature type="compositionally biased region" description="Polar residues" evidence="2">
    <location>
        <begin position="833"/>
        <end position="843"/>
    </location>
</feature>
<dbReference type="InterPro" id="IPR001841">
    <property type="entry name" value="Znf_RING"/>
</dbReference>
<dbReference type="PANTHER" id="PTHR22938">
    <property type="entry name" value="ZINC FINGER PROTEIN 598"/>
    <property type="match status" value="1"/>
</dbReference>
<evidence type="ECO:0000313" key="4">
    <source>
        <dbReference type="EMBL" id="CAK9043182.1"/>
    </source>
</evidence>
<dbReference type="PANTHER" id="PTHR22938:SF0">
    <property type="entry name" value="E3 UBIQUITIN-PROTEIN LIGASE ZNF598"/>
    <property type="match status" value="1"/>
</dbReference>
<feature type="compositionally biased region" description="Basic and acidic residues" evidence="2">
    <location>
        <begin position="432"/>
        <end position="461"/>
    </location>
</feature>
<feature type="compositionally biased region" description="Basic residues" evidence="2">
    <location>
        <begin position="36"/>
        <end position="46"/>
    </location>
</feature>
<accession>A0ABP0LVE4</accession>
<evidence type="ECO:0000256" key="1">
    <source>
        <dbReference type="PROSITE-ProRule" id="PRU00175"/>
    </source>
</evidence>
<dbReference type="Pfam" id="PF25447">
    <property type="entry name" value="RING_ZNF598"/>
    <property type="match status" value="1"/>
</dbReference>
<proteinExistence type="predicted"/>
<dbReference type="InterPro" id="IPR044288">
    <property type="entry name" value="ZNF598/HEL2"/>
</dbReference>